<evidence type="ECO:0000313" key="1">
    <source>
        <dbReference type="EMBL" id="GAA2255487.1"/>
    </source>
</evidence>
<name>A0ABN3EEF7_9ACTN</name>
<evidence type="ECO:0008006" key="3">
    <source>
        <dbReference type="Google" id="ProtNLM"/>
    </source>
</evidence>
<dbReference type="EMBL" id="BAAATR010000020">
    <property type="protein sequence ID" value="GAA2255487.1"/>
    <property type="molecule type" value="Genomic_DNA"/>
</dbReference>
<gene>
    <name evidence="1" type="ORF">GCM10010430_44130</name>
</gene>
<sequence length="148" mass="15457">MEVANECQLPVALLASADTRCNGANVVDLTGPAFTACGYEDGSHTEVHRLPAATVRCESRRNRFTQAVLAATLPNGQVDSDAYSVFVRGRLQDATVSADGTWRAFATVVNGSWLVLAVVPDPAGKGTAPNLRLIHPTAPAGAQEKGAV</sequence>
<accession>A0ABN3EEF7</accession>
<comment type="caution">
    <text evidence="1">The sequence shown here is derived from an EMBL/GenBank/DDBJ whole genome shotgun (WGS) entry which is preliminary data.</text>
</comment>
<organism evidence="1 2">
    <name type="scientific">Kitasatospora cystarginea</name>
    <dbReference type="NCBI Taxonomy" id="58350"/>
    <lineage>
        <taxon>Bacteria</taxon>
        <taxon>Bacillati</taxon>
        <taxon>Actinomycetota</taxon>
        <taxon>Actinomycetes</taxon>
        <taxon>Kitasatosporales</taxon>
        <taxon>Streptomycetaceae</taxon>
        <taxon>Kitasatospora</taxon>
    </lineage>
</organism>
<evidence type="ECO:0000313" key="2">
    <source>
        <dbReference type="Proteomes" id="UP001500305"/>
    </source>
</evidence>
<reference evidence="1 2" key="1">
    <citation type="journal article" date="2019" name="Int. J. Syst. Evol. Microbiol.">
        <title>The Global Catalogue of Microorganisms (GCM) 10K type strain sequencing project: providing services to taxonomists for standard genome sequencing and annotation.</title>
        <authorList>
            <consortium name="The Broad Institute Genomics Platform"/>
            <consortium name="The Broad Institute Genome Sequencing Center for Infectious Disease"/>
            <person name="Wu L."/>
            <person name="Ma J."/>
        </authorList>
    </citation>
    <scope>NUCLEOTIDE SEQUENCE [LARGE SCALE GENOMIC DNA]</scope>
    <source>
        <strain evidence="1 2">JCM 7356</strain>
    </source>
</reference>
<proteinExistence type="predicted"/>
<dbReference type="Proteomes" id="UP001500305">
    <property type="component" value="Unassembled WGS sequence"/>
</dbReference>
<keyword evidence="2" id="KW-1185">Reference proteome</keyword>
<protein>
    <recommendedName>
        <fullName evidence="3">Lipoprotein</fullName>
    </recommendedName>
</protein>